<name>A0A8J9ZZN5_BRALA</name>
<feature type="compositionally biased region" description="Low complexity" evidence="1">
    <location>
        <begin position="41"/>
        <end position="67"/>
    </location>
</feature>
<dbReference type="GO" id="GO:0003677">
    <property type="term" value="F:DNA binding"/>
    <property type="evidence" value="ECO:0007669"/>
    <property type="project" value="InterPro"/>
</dbReference>
<proteinExistence type="predicted"/>
<sequence length="266" mass="28880">MVIKISFFQTKTTHSWSPGFLQEVFEAGRQNEIMKDDRPSTATGTTTPGKTTAGRTTTEGTATGITTSNVNNTGPPPDIHPPNTNIVSPCSVPQLLNTRPPLNSMASQFNTNAIPSSTACNEICHVCGKELGSAPPGNNTRQAELPARQTPIPLGGPEHGVLTYQYILTLAKNRAKSPGQFFKELMGIYFTEEELLRGNLKGGGANEALNPAIIGAILEETRRQYGDVRLRLATVVNEKCCRVRSSHKRRKKKSSVALQDATYMQL</sequence>
<keyword evidence="4" id="KW-1185">Reference proteome</keyword>
<organism evidence="3 4">
    <name type="scientific">Branchiostoma lanceolatum</name>
    <name type="common">Common lancelet</name>
    <name type="synonym">Amphioxus lanceolatum</name>
    <dbReference type="NCBI Taxonomy" id="7740"/>
    <lineage>
        <taxon>Eukaryota</taxon>
        <taxon>Metazoa</taxon>
        <taxon>Chordata</taxon>
        <taxon>Cephalochordata</taxon>
        <taxon>Leptocardii</taxon>
        <taxon>Amphioxiformes</taxon>
        <taxon>Branchiostomatidae</taxon>
        <taxon>Branchiostoma</taxon>
    </lineage>
</organism>
<reference evidence="3" key="1">
    <citation type="submission" date="2022-01" db="EMBL/GenBank/DDBJ databases">
        <authorList>
            <person name="Braso-Vives M."/>
        </authorList>
    </citation>
    <scope>NUCLEOTIDE SEQUENCE</scope>
</reference>
<feature type="domain" description="BEN" evidence="2">
    <location>
        <begin position="158"/>
        <end position="247"/>
    </location>
</feature>
<evidence type="ECO:0000313" key="3">
    <source>
        <dbReference type="EMBL" id="CAH1264873.1"/>
    </source>
</evidence>
<dbReference type="EMBL" id="OV696690">
    <property type="protein sequence ID" value="CAH1264873.1"/>
    <property type="molecule type" value="Genomic_DNA"/>
</dbReference>
<evidence type="ECO:0000313" key="4">
    <source>
        <dbReference type="Proteomes" id="UP000838412"/>
    </source>
</evidence>
<dbReference type="InterPro" id="IPR018379">
    <property type="entry name" value="BEN_domain"/>
</dbReference>
<accession>A0A8J9ZZN5</accession>
<dbReference type="AlphaFoldDB" id="A0A8J9ZZN5"/>
<gene>
    <name evidence="3" type="primary">Hypp3081</name>
    <name evidence="3" type="ORF">BLAG_LOCUS19070</name>
</gene>
<evidence type="ECO:0000256" key="1">
    <source>
        <dbReference type="SAM" id="MobiDB-lite"/>
    </source>
</evidence>
<dbReference type="PROSITE" id="PS51457">
    <property type="entry name" value="BEN"/>
    <property type="match status" value="1"/>
</dbReference>
<protein>
    <submittedName>
        <fullName evidence="3">Hypp3081 protein</fullName>
    </submittedName>
</protein>
<dbReference type="Proteomes" id="UP000838412">
    <property type="component" value="Chromosome 5"/>
</dbReference>
<evidence type="ECO:0000259" key="2">
    <source>
        <dbReference type="PROSITE" id="PS51457"/>
    </source>
</evidence>
<dbReference type="OrthoDB" id="5376140at2759"/>
<feature type="region of interest" description="Disordered" evidence="1">
    <location>
        <begin position="35"/>
        <end position="73"/>
    </location>
</feature>